<dbReference type="Gene3D" id="3.40.50.1950">
    <property type="entry name" value="Flavin prenyltransferase-like"/>
    <property type="match status" value="1"/>
</dbReference>
<dbReference type="GO" id="GO:0003824">
    <property type="term" value="F:catalytic activity"/>
    <property type="evidence" value="ECO:0007669"/>
    <property type="project" value="InterPro"/>
</dbReference>
<protein>
    <recommendedName>
        <fullName evidence="1">Flavoprotein domain-containing protein</fullName>
    </recommendedName>
</protein>
<organism evidence="2 3">
    <name type="scientific">Streptomonospora salina</name>
    <dbReference type="NCBI Taxonomy" id="104205"/>
    <lineage>
        <taxon>Bacteria</taxon>
        <taxon>Bacillati</taxon>
        <taxon>Actinomycetota</taxon>
        <taxon>Actinomycetes</taxon>
        <taxon>Streptosporangiales</taxon>
        <taxon>Nocardiopsidaceae</taxon>
        <taxon>Streptomonospora</taxon>
    </lineage>
</organism>
<dbReference type="InterPro" id="IPR003382">
    <property type="entry name" value="Flavoprotein"/>
</dbReference>
<keyword evidence="3" id="KW-1185">Reference proteome</keyword>
<dbReference type="EMBL" id="JACHLY010000001">
    <property type="protein sequence ID" value="MBB6000325.1"/>
    <property type="molecule type" value="Genomic_DNA"/>
</dbReference>
<dbReference type="InterPro" id="IPR036551">
    <property type="entry name" value="Flavin_trans-like"/>
</dbReference>
<feature type="domain" description="Flavoprotein" evidence="1">
    <location>
        <begin position="8"/>
        <end position="134"/>
    </location>
</feature>
<reference evidence="2 3" key="1">
    <citation type="submission" date="2020-08" db="EMBL/GenBank/DDBJ databases">
        <title>Sequencing the genomes of 1000 actinobacteria strains.</title>
        <authorList>
            <person name="Klenk H.-P."/>
        </authorList>
    </citation>
    <scope>NUCLEOTIDE SEQUENCE [LARGE SCALE GENOMIC DNA]</scope>
    <source>
        <strain evidence="2 3">DSM 44593</strain>
    </source>
</reference>
<comment type="caution">
    <text evidence="2">The sequence shown here is derived from an EMBL/GenBank/DDBJ whole genome shotgun (WGS) entry which is preliminary data.</text>
</comment>
<evidence type="ECO:0000259" key="1">
    <source>
        <dbReference type="Pfam" id="PF02441"/>
    </source>
</evidence>
<dbReference type="AlphaFoldDB" id="A0A841EB13"/>
<gene>
    <name evidence="2" type="ORF">HNR25_004076</name>
</gene>
<name>A0A841EB13_9ACTN</name>
<dbReference type="Proteomes" id="UP000578077">
    <property type="component" value="Unassembled WGS sequence"/>
</dbReference>
<sequence>MSDKKVLYIIVCAAGPAGDVWNLIDIAQEHEWTVQVVSTPKALSFLDIADLETRTGLAVRSEHRSSPQPRSPRADAIIIAPASFNSVNKLANGIADTYALDIANECIGLGVPTTILPYVNTAYASRKPFRESVQKLREEGASVLICDDGFVPHEPGSGSEPHASFPWSRALQEIEARKA</sequence>
<evidence type="ECO:0000313" key="3">
    <source>
        <dbReference type="Proteomes" id="UP000578077"/>
    </source>
</evidence>
<accession>A0A841EB13</accession>
<proteinExistence type="predicted"/>
<dbReference type="SUPFAM" id="SSF52507">
    <property type="entry name" value="Homo-oligomeric flavin-containing Cys decarboxylases, HFCD"/>
    <property type="match status" value="1"/>
</dbReference>
<dbReference type="Pfam" id="PF02441">
    <property type="entry name" value="Flavoprotein"/>
    <property type="match status" value="1"/>
</dbReference>
<evidence type="ECO:0000313" key="2">
    <source>
        <dbReference type="EMBL" id="MBB6000325.1"/>
    </source>
</evidence>
<dbReference type="RefSeq" id="WP_184637684.1">
    <property type="nucleotide sequence ID" value="NZ_JACHLY010000001.1"/>
</dbReference>